<reference evidence="1 2" key="1">
    <citation type="journal article" date="2022" name="Hortic Res">
        <title>A haplotype resolved chromosomal level avocado genome allows analysis of novel avocado genes.</title>
        <authorList>
            <person name="Nath O."/>
            <person name="Fletcher S.J."/>
            <person name="Hayward A."/>
            <person name="Shaw L.M."/>
            <person name="Masouleh A.K."/>
            <person name="Furtado A."/>
            <person name="Henry R.J."/>
            <person name="Mitter N."/>
        </authorList>
    </citation>
    <scope>NUCLEOTIDE SEQUENCE [LARGE SCALE GENOMIC DNA]</scope>
    <source>
        <strain evidence="2">cv. Hass</strain>
    </source>
</reference>
<accession>A0ACC2LBE0</accession>
<gene>
    <name evidence="1" type="ORF">MRB53_023711</name>
</gene>
<dbReference type="EMBL" id="CM056815">
    <property type="protein sequence ID" value="KAJ8630388.1"/>
    <property type="molecule type" value="Genomic_DNA"/>
</dbReference>
<keyword evidence="2" id="KW-1185">Reference proteome</keyword>
<protein>
    <submittedName>
        <fullName evidence="1">Uncharacterized protein</fullName>
    </submittedName>
</protein>
<evidence type="ECO:0000313" key="2">
    <source>
        <dbReference type="Proteomes" id="UP001234297"/>
    </source>
</evidence>
<comment type="caution">
    <text evidence="1">The sequence shown here is derived from an EMBL/GenBank/DDBJ whole genome shotgun (WGS) entry which is preliminary data.</text>
</comment>
<organism evidence="1 2">
    <name type="scientific">Persea americana</name>
    <name type="common">Avocado</name>
    <dbReference type="NCBI Taxonomy" id="3435"/>
    <lineage>
        <taxon>Eukaryota</taxon>
        <taxon>Viridiplantae</taxon>
        <taxon>Streptophyta</taxon>
        <taxon>Embryophyta</taxon>
        <taxon>Tracheophyta</taxon>
        <taxon>Spermatophyta</taxon>
        <taxon>Magnoliopsida</taxon>
        <taxon>Magnoliidae</taxon>
        <taxon>Laurales</taxon>
        <taxon>Lauraceae</taxon>
        <taxon>Persea</taxon>
    </lineage>
</organism>
<evidence type="ECO:0000313" key="1">
    <source>
        <dbReference type="EMBL" id="KAJ8630388.1"/>
    </source>
</evidence>
<proteinExistence type="predicted"/>
<sequence>MCTDIPNVLQVIKYLVDNTNVEINTVNTDSCTALDVSLETTSGYRRWWTTWILIGAGAEKGPYKRTKKKPYENASSWFREALLVLATLMTTVAFQAGLNPPGGVWQDTGLLNYTLPDQFFNVTSTQSSHPKLVPHLAGESFMSSVEPELYLLFCIFNSLTLLSSMLLIILLLLGFSSNSMLSLSILTGFSIFTMLLTYQVSLAFVSSDAVSQKILWVREIRELQHIREVKR</sequence>
<name>A0ACC2LBE0_PERAE</name>
<dbReference type="Proteomes" id="UP001234297">
    <property type="component" value="Chromosome 7"/>
</dbReference>